<keyword evidence="1" id="KW-0732">Signal</keyword>
<sequence length="259" mass="25930">MNMRNVLMAAAMGVALISPLALAQTLIKVEPNSMMRLPAVTSVLMLERLEVADHGTLLVPAGVSEIRVAHINLGPAARIAIAPSEGSFRLEAATGDIASGAQITARGAPGTFERPAVAGRTLAIRLEDVTTESLIIDVRGGKGTPGYAGLAGANGKAGGCTWGQASQGFDGYDGGDGQAGAPGGHLRVEVPQAFPTERLTIRVEGGEGGQAGSAGAGGTGGASKDCWIYATNSARNGRPGQAGQTGAMGAPGSADIITF</sequence>
<evidence type="ECO:0000313" key="3">
    <source>
        <dbReference type="Proteomes" id="UP000242915"/>
    </source>
</evidence>
<protein>
    <recommendedName>
        <fullName evidence="4">Collagen triple helix repeat-containing protein</fullName>
    </recommendedName>
</protein>
<accession>A0A239CCQ6</accession>
<evidence type="ECO:0000256" key="1">
    <source>
        <dbReference type="SAM" id="SignalP"/>
    </source>
</evidence>
<name>A0A239CCQ6_9PSED</name>
<keyword evidence="3" id="KW-1185">Reference proteome</keyword>
<proteinExistence type="predicted"/>
<dbReference type="EMBL" id="FZOG01000002">
    <property type="protein sequence ID" value="SNS17759.1"/>
    <property type="molecule type" value="Genomic_DNA"/>
</dbReference>
<reference evidence="3" key="1">
    <citation type="submission" date="2017-06" db="EMBL/GenBank/DDBJ databases">
        <authorList>
            <person name="Varghese N."/>
            <person name="Submissions S."/>
        </authorList>
    </citation>
    <scope>NUCLEOTIDE SEQUENCE [LARGE SCALE GENOMIC DNA]</scope>
    <source>
        <strain evidence="3">CIP 108523</strain>
    </source>
</reference>
<feature type="chain" id="PRO_5012195858" description="Collagen triple helix repeat-containing protein" evidence="1">
    <location>
        <begin position="24"/>
        <end position="259"/>
    </location>
</feature>
<feature type="signal peptide" evidence="1">
    <location>
        <begin position="1"/>
        <end position="23"/>
    </location>
</feature>
<gene>
    <name evidence="2" type="ORF">SAMN05216255_1626</name>
</gene>
<evidence type="ECO:0008006" key="4">
    <source>
        <dbReference type="Google" id="ProtNLM"/>
    </source>
</evidence>
<organism evidence="2 3">
    <name type="scientific">Pseudomonas segetis</name>
    <dbReference type="NCBI Taxonomy" id="298908"/>
    <lineage>
        <taxon>Bacteria</taxon>
        <taxon>Pseudomonadati</taxon>
        <taxon>Pseudomonadota</taxon>
        <taxon>Gammaproteobacteria</taxon>
        <taxon>Pseudomonadales</taxon>
        <taxon>Pseudomonadaceae</taxon>
        <taxon>Pseudomonas</taxon>
    </lineage>
</organism>
<dbReference type="Proteomes" id="UP000242915">
    <property type="component" value="Unassembled WGS sequence"/>
</dbReference>
<evidence type="ECO:0000313" key="2">
    <source>
        <dbReference type="EMBL" id="SNS17759.1"/>
    </source>
</evidence>
<dbReference type="AlphaFoldDB" id="A0A239CCQ6"/>